<protein>
    <submittedName>
        <fullName evidence="2">NAD-dependent epimerase/dehydratase family protein</fullName>
    </submittedName>
</protein>
<dbReference type="InterPro" id="IPR051783">
    <property type="entry name" value="NAD(P)-dependent_oxidoreduct"/>
</dbReference>
<sequence>MSQGLDVTVIGATGDLGKPLLRRLEADPQVGRIRAVGRSAFDPRAAGLASVEFVRADVVDAASVARAVRGADVVLHLAFLIFGPRAQTRAINIAGCRNVFRAAVAAGVRRLVYASSAAVYGFYDDRPLPLTEELPLRANRNYFYTQEKVATERILADVTAGTTVDAYVFRPCVIAGAESLALVRDNPLTRMGAKAPAGLMRALRRTGMKPVAFDAGVPMQLVHAEDVSEALALAVAGAGAPGAYNLAAPEELAVGDVARALGWPVARIPLGVARGLRALAAATPWTPPELQFYSHLLSAPMTVSCDKALRELGWKPRHRAGSVLAETVASARRQGLPAAGP</sequence>
<dbReference type="SUPFAM" id="SSF51735">
    <property type="entry name" value="NAD(P)-binding Rossmann-fold domains"/>
    <property type="match status" value="1"/>
</dbReference>
<evidence type="ECO:0000259" key="1">
    <source>
        <dbReference type="Pfam" id="PF01370"/>
    </source>
</evidence>
<feature type="domain" description="NAD-dependent epimerase/dehydratase" evidence="1">
    <location>
        <begin position="7"/>
        <end position="247"/>
    </location>
</feature>
<dbReference type="Pfam" id="PF01370">
    <property type="entry name" value="Epimerase"/>
    <property type="match status" value="1"/>
</dbReference>
<dbReference type="PANTHER" id="PTHR48079:SF6">
    <property type="entry name" value="NAD(P)-BINDING DOMAIN-CONTAINING PROTEIN-RELATED"/>
    <property type="match status" value="1"/>
</dbReference>
<evidence type="ECO:0000313" key="2">
    <source>
        <dbReference type="EMBL" id="NGO66871.1"/>
    </source>
</evidence>
<gene>
    <name evidence="2" type="ORF">G5C65_00530</name>
</gene>
<keyword evidence="3" id="KW-1185">Reference proteome</keyword>
<evidence type="ECO:0000313" key="3">
    <source>
        <dbReference type="Proteomes" id="UP000477722"/>
    </source>
</evidence>
<dbReference type="GO" id="GO:0004029">
    <property type="term" value="F:aldehyde dehydrogenase (NAD+) activity"/>
    <property type="evidence" value="ECO:0007669"/>
    <property type="project" value="TreeGrafter"/>
</dbReference>
<dbReference type="InterPro" id="IPR036291">
    <property type="entry name" value="NAD(P)-bd_dom_sf"/>
</dbReference>
<proteinExistence type="predicted"/>
<comment type="caution">
    <text evidence="2">The sequence shown here is derived from an EMBL/GenBank/DDBJ whole genome shotgun (WGS) entry which is preliminary data.</text>
</comment>
<name>A0A6G4WQV1_9ACTN</name>
<dbReference type="InterPro" id="IPR001509">
    <property type="entry name" value="Epimerase_deHydtase"/>
</dbReference>
<accession>A0A6G4WQV1</accession>
<dbReference type="Gene3D" id="3.40.50.720">
    <property type="entry name" value="NAD(P)-binding Rossmann-like Domain"/>
    <property type="match status" value="1"/>
</dbReference>
<dbReference type="PANTHER" id="PTHR48079">
    <property type="entry name" value="PROTEIN YEEZ"/>
    <property type="match status" value="1"/>
</dbReference>
<dbReference type="AlphaFoldDB" id="A0A6G4WQV1"/>
<dbReference type="EMBL" id="JAAKZZ010000002">
    <property type="protein sequence ID" value="NGO66871.1"/>
    <property type="molecule type" value="Genomic_DNA"/>
</dbReference>
<dbReference type="GO" id="GO:0005737">
    <property type="term" value="C:cytoplasm"/>
    <property type="evidence" value="ECO:0007669"/>
    <property type="project" value="TreeGrafter"/>
</dbReference>
<reference evidence="2 3" key="1">
    <citation type="submission" date="2020-02" db="EMBL/GenBank/DDBJ databases">
        <title>Whole-genome analyses of novel actinobacteria.</title>
        <authorList>
            <person name="Sahin N."/>
            <person name="Tatar D."/>
        </authorList>
    </citation>
    <scope>NUCLEOTIDE SEQUENCE [LARGE SCALE GENOMIC DNA]</scope>
    <source>
        <strain evidence="2 3">SB3404</strain>
    </source>
</reference>
<dbReference type="RefSeq" id="WP_165296544.1">
    <property type="nucleotide sequence ID" value="NZ_JAAKZZ010000002.1"/>
</dbReference>
<organism evidence="2 3">
    <name type="scientific">Streptomyces boncukensis</name>
    <dbReference type="NCBI Taxonomy" id="2711219"/>
    <lineage>
        <taxon>Bacteria</taxon>
        <taxon>Bacillati</taxon>
        <taxon>Actinomycetota</taxon>
        <taxon>Actinomycetes</taxon>
        <taxon>Kitasatosporales</taxon>
        <taxon>Streptomycetaceae</taxon>
        <taxon>Streptomyces</taxon>
    </lineage>
</organism>
<dbReference type="Proteomes" id="UP000477722">
    <property type="component" value="Unassembled WGS sequence"/>
</dbReference>